<feature type="compositionally biased region" description="Basic residues" evidence="1">
    <location>
        <begin position="242"/>
        <end position="253"/>
    </location>
</feature>
<proteinExistence type="predicted"/>
<reference evidence="3" key="2">
    <citation type="journal article" date="2017" name="Nat. Plants">
        <title>The Aegilops tauschii genome reveals multiple impacts of transposons.</title>
        <authorList>
            <person name="Zhao G."/>
            <person name="Zou C."/>
            <person name="Li K."/>
            <person name="Wang K."/>
            <person name="Li T."/>
            <person name="Gao L."/>
            <person name="Zhang X."/>
            <person name="Wang H."/>
            <person name="Yang Z."/>
            <person name="Liu X."/>
            <person name="Jiang W."/>
            <person name="Mao L."/>
            <person name="Kong X."/>
            <person name="Jiao Y."/>
            <person name="Jia J."/>
        </authorList>
    </citation>
    <scope>NUCLEOTIDE SEQUENCE [LARGE SCALE GENOMIC DNA]</scope>
    <source>
        <strain evidence="3">cv. AL8/78</strain>
    </source>
</reference>
<feature type="region of interest" description="Disordered" evidence="1">
    <location>
        <begin position="242"/>
        <end position="263"/>
    </location>
</feature>
<keyword evidence="3" id="KW-1185">Reference proteome</keyword>
<reference evidence="3" key="1">
    <citation type="journal article" date="2014" name="Science">
        <title>Ancient hybridizations among the ancestral genomes of bread wheat.</title>
        <authorList>
            <consortium name="International Wheat Genome Sequencing Consortium,"/>
            <person name="Marcussen T."/>
            <person name="Sandve S.R."/>
            <person name="Heier L."/>
            <person name="Spannagl M."/>
            <person name="Pfeifer M."/>
            <person name="Jakobsen K.S."/>
            <person name="Wulff B.B."/>
            <person name="Steuernagel B."/>
            <person name="Mayer K.F."/>
            <person name="Olsen O.A."/>
        </authorList>
    </citation>
    <scope>NUCLEOTIDE SEQUENCE [LARGE SCALE GENOMIC DNA]</scope>
    <source>
        <strain evidence="3">cv. AL8/78</strain>
    </source>
</reference>
<reference evidence="2" key="4">
    <citation type="submission" date="2019-03" db="UniProtKB">
        <authorList>
            <consortium name="EnsemblPlants"/>
        </authorList>
    </citation>
    <scope>IDENTIFICATION</scope>
</reference>
<dbReference type="Proteomes" id="UP000015105">
    <property type="component" value="Chromosome 2D"/>
</dbReference>
<dbReference type="EnsemblPlants" id="AET2Gv20639900.1">
    <property type="protein sequence ID" value="AET2Gv20639900.1"/>
    <property type="gene ID" value="AET2Gv20639900"/>
</dbReference>
<evidence type="ECO:0000256" key="1">
    <source>
        <dbReference type="SAM" id="MobiDB-lite"/>
    </source>
</evidence>
<dbReference type="AlphaFoldDB" id="A0A453BV24"/>
<name>A0A453BV24_AEGTS</name>
<reference evidence="2" key="3">
    <citation type="journal article" date="2017" name="Nature">
        <title>Genome sequence of the progenitor of the wheat D genome Aegilops tauschii.</title>
        <authorList>
            <person name="Luo M.C."/>
            <person name="Gu Y.Q."/>
            <person name="Puiu D."/>
            <person name="Wang H."/>
            <person name="Twardziok S.O."/>
            <person name="Deal K.R."/>
            <person name="Huo N."/>
            <person name="Zhu T."/>
            <person name="Wang L."/>
            <person name="Wang Y."/>
            <person name="McGuire P.E."/>
            <person name="Liu S."/>
            <person name="Long H."/>
            <person name="Ramasamy R.K."/>
            <person name="Rodriguez J.C."/>
            <person name="Van S.L."/>
            <person name="Yuan L."/>
            <person name="Wang Z."/>
            <person name="Xia Z."/>
            <person name="Xiao L."/>
            <person name="Anderson O.D."/>
            <person name="Ouyang S."/>
            <person name="Liang Y."/>
            <person name="Zimin A.V."/>
            <person name="Pertea G."/>
            <person name="Qi P."/>
            <person name="Bennetzen J.L."/>
            <person name="Dai X."/>
            <person name="Dawson M.W."/>
            <person name="Muller H.G."/>
            <person name="Kugler K."/>
            <person name="Rivarola-Duarte L."/>
            <person name="Spannagl M."/>
            <person name="Mayer K.F.X."/>
            <person name="Lu F.H."/>
            <person name="Bevan M.W."/>
            <person name="Leroy P."/>
            <person name="Li P."/>
            <person name="You F.M."/>
            <person name="Sun Q."/>
            <person name="Liu Z."/>
            <person name="Lyons E."/>
            <person name="Wicker T."/>
            <person name="Salzberg S.L."/>
            <person name="Devos K.M."/>
            <person name="Dvorak J."/>
        </authorList>
    </citation>
    <scope>NUCLEOTIDE SEQUENCE [LARGE SCALE GENOMIC DNA]</scope>
    <source>
        <strain evidence="2">cv. AL8/78</strain>
    </source>
</reference>
<organism evidence="2 3">
    <name type="scientific">Aegilops tauschii subsp. strangulata</name>
    <name type="common">Goatgrass</name>
    <dbReference type="NCBI Taxonomy" id="200361"/>
    <lineage>
        <taxon>Eukaryota</taxon>
        <taxon>Viridiplantae</taxon>
        <taxon>Streptophyta</taxon>
        <taxon>Embryophyta</taxon>
        <taxon>Tracheophyta</taxon>
        <taxon>Spermatophyta</taxon>
        <taxon>Magnoliopsida</taxon>
        <taxon>Liliopsida</taxon>
        <taxon>Poales</taxon>
        <taxon>Poaceae</taxon>
        <taxon>BOP clade</taxon>
        <taxon>Pooideae</taxon>
        <taxon>Triticodae</taxon>
        <taxon>Triticeae</taxon>
        <taxon>Triticinae</taxon>
        <taxon>Aegilops</taxon>
    </lineage>
</organism>
<sequence>RTRRRLQGRSGHRGVAYACDGIGVGVRVSAVEPPVHGRALGLVRHLPVQRLTCARAVVHHAAYGAPPELMPPRLRPTAQRVRAQPQATALLSWCRRRRWAALGAQRPRREPLDEEPVGGMRLAGRGGGGAAPEVAEQTRVLPPRGLDAAGCRAEQRGRRGDRGGELPRVRLDEEAAPVEQGAAHAVAVLKAVAELAECVDVAERRRARAQRSARAEVAVVLAATAAVELDDGQRVERLPVATHRRCRHQRRSRPPAPQAVEPDHAKKVACVEVPGVRAALQEAVGGVGPAFGPDGEAPRRHLGKDNLVLAQLPESLARHDGAGEVGRRAGGRGHISKYGHQQIIRQVLEQVSDGSASTPRRLHGRSPPLPAVHLRRLGRRLMAGVTRAAPRLH</sequence>
<evidence type="ECO:0000313" key="2">
    <source>
        <dbReference type="EnsemblPlants" id="AET2Gv20639900.1"/>
    </source>
</evidence>
<dbReference type="Gramene" id="AET2Gv20639900.1">
    <property type="protein sequence ID" value="AET2Gv20639900.1"/>
    <property type="gene ID" value="AET2Gv20639900"/>
</dbReference>
<accession>A0A453BV24</accession>
<evidence type="ECO:0000313" key="3">
    <source>
        <dbReference type="Proteomes" id="UP000015105"/>
    </source>
</evidence>
<feature type="region of interest" description="Disordered" evidence="1">
    <location>
        <begin position="105"/>
        <end position="132"/>
    </location>
</feature>
<protein>
    <submittedName>
        <fullName evidence="2">Uncharacterized protein</fullName>
    </submittedName>
</protein>
<feature type="region of interest" description="Disordered" evidence="1">
    <location>
        <begin position="351"/>
        <end position="370"/>
    </location>
</feature>
<reference evidence="2" key="5">
    <citation type="journal article" date="2021" name="G3 (Bethesda)">
        <title>Aegilops tauschii genome assembly Aet v5.0 features greater sequence contiguity and improved annotation.</title>
        <authorList>
            <person name="Wang L."/>
            <person name="Zhu T."/>
            <person name="Rodriguez J.C."/>
            <person name="Deal K.R."/>
            <person name="Dubcovsky J."/>
            <person name="McGuire P.E."/>
            <person name="Lux T."/>
            <person name="Spannagl M."/>
            <person name="Mayer K.F.X."/>
            <person name="Baldrich P."/>
            <person name="Meyers B.C."/>
            <person name="Huo N."/>
            <person name="Gu Y.Q."/>
            <person name="Zhou H."/>
            <person name="Devos K.M."/>
            <person name="Bennetzen J.L."/>
            <person name="Unver T."/>
            <person name="Budak H."/>
            <person name="Gulick P.J."/>
            <person name="Galiba G."/>
            <person name="Kalapos B."/>
            <person name="Nelson D.R."/>
            <person name="Li P."/>
            <person name="You F.M."/>
            <person name="Luo M.C."/>
            <person name="Dvorak J."/>
        </authorList>
    </citation>
    <scope>NUCLEOTIDE SEQUENCE [LARGE SCALE GENOMIC DNA]</scope>
    <source>
        <strain evidence="2">cv. AL8/78</strain>
    </source>
</reference>